<gene>
    <name evidence="1" type="ORF">llap_1853</name>
</gene>
<sequence length="188" mass="21536">MRRAKPQSSKFSSARSADSCWSLSMRTQGLAHEKSWEEGNLRVTPHTPSSCKLPEGRSVLDQLQAASSKDEKVCNSTCDLGCFLISPLYFLQPRYNFACEGNQKPSQKYEQLLDLFKMQKLKLVERAEKIHSSSGRNSHHRSYPILLLYIDAQSDIKYHKTVGCKVNYIDIKQQPKRKKRAKLLICKV</sequence>
<evidence type="ECO:0000313" key="2">
    <source>
        <dbReference type="Proteomes" id="UP000233556"/>
    </source>
</evidence>
<proteinExistence type="predicted"/>
<accession>A0A2I0UPB1</accession>
<dbReference type="EMBL" id="KZ505667">
    <property type="protein sequence ID" value="PKU47873.1"/>
    <property type="molecule type" value="Genomic_DNA"/>
</dbReference>
<name>A0A2I0UPB1_LIMLA</name>
<reference evidence="2" key="1">
    <citation type="submission" date="2017-11" db="EMBL/GenBank/DDBJ databases">
        <authorList>
            <person name="Lima N.C."/>
            <person name="Parody-Merino A.M."/>
            <person name="Battley P.F."/>
            <person name="Fidler A.E."/>
            <person name="Prosdocimi F."/>
        </authorList>
    </citation>
    <scope>NUCLEOTIDE SEQUENCE [LARGE SCALE GENOMIC DNA]</scope>
</reference>
<protein>
    <submittedName>
        <fullName evidence="1">Uncharacterized protein</fullName>
    </submittedName>
</protein>
<dbReference type="Proteomes" id="UP000233556">
    <property type="component" value="Unassembled WGS sequence"/>
</dbReference>
<evidence type="ECO:0000313" key="1">
    <source>
        <dbReference type="EMBL" id="PKU47873.1"/>
    </source>
</evidence>
<organism evidence="1 2">
    <name type="scientific">Limosa lapponica baueri</name>
    <dbReference type="NCBI Taxonomy" id="1758121"/>
    <lineage>
        <taxon>Eukaryota</taxon>
        <taxon>Metazoa</taxon>
        <taxon>Chordata</taxon>
        <taxon>Craniata</taxon>
        <taxon>Vertebrata</taxon>
        <taxon>Euteleostomi</taxon>
        <taxon>Archelosauria</taxon>
        <taxon>Archosauria</taxon>
        <taxon>Dinosauria</taxon>
        <taxon>Saurischia</taxon>
        <taxon>Theropoda</taxon>
        <taxon>Coelurosauria</taxon>
        <taxon>Aves</taxon>
        <taxon>Neognathae</taxon>
        <taxon>Neoaves</taxon>
        <taxon>Charadriiformes</taxon>
        <taxon>Scolopacidae</taxon>
        <taxon>Limosa</taxon>
    </lineage>
</organism>
<dbReference type="AlphaFoldDB" id="A0A2I0UPB1"/>
<reference evidence="2" key="2">
    <citation type="submission" date="2017-12" db="EMBL/GenBank/DDBJ databases">
        <title>Genome sequence of the Bar-tailed Godwit (Limosa lapponica baueri).</title>
        <authorList>
            <person name="Lima N.C.B."/>
            <person name="Parody-Merino A.M."/>
            <person name="Battley P.F."/>
            <person name="Fidler A.E."/>
            <person name="Prosdocimi F."/>
        </authorList>
    </citation>
    <scope>NUCLEOTIDE SEQUENCE [LARGE SCALE GENOMIC DNA]</scope>
</reference>
<keyword evidence="2" id="KW-1185">Reference proteome</keyword>